<comment type="caution">
    <text evidence="3">Lacks conserved residue(s) required for the propagation of feature annotation.</text>
</comment>
<gene>
    <name evidence="5" type="ORF">PVAP13_2KG557900</name>
</gene>
<feature type="compositionally biased region" description="Low complexity" evidence="4">
    <location>
        <begin position="78"/>
        <end position="89"/>
    </location>
</feature>
<feature type="region of interest" description="SAW" evidence="3">
    <location>
        <begin position="462"/>
        <end position="536"/>
    </location>
</feature>
<dbReference type="OrthoDB" id="1908565at2759"/>
<evidence type="ECO:0008006" key="7">
    <source>
        <dbReference type="Google" id="ProtNLM"/>
    </source>
</evidence>
<evidence type="ECO:0000256" key="1">
    <source>
        <dbReference type="ARBA" id="ARBA00023015"/>
    </source>
</evidence>
<accession>A0A8T0WL48</accession>
<feature type="short sequence motif" description="VHIID" evidence="3">
    <location>
        <begin position="276"/>
        <end position="280"/>
    </location>
</feature>
<feature type="compositionally biased region" description="Polar residues" evidence="4">
    <location>
        <begin position="64"/>
        <end position="74"/>
    </location>
</feature>
<dbReference type="Pfam" id="PF03514">
    <property type="entry name" value="GRAS"/>
    <property type="match status" value="1"/>
</dbReference>
<evidence type="ECO:0000313" key="5">
    <source>
        <dbReference type="EMBL" id="KAG2646757.1"/>
    </source>
</evidence>
<keyword evidence="2" id="KW-0804">Transcription</keyword>
<evidence type="ECO:0000256" key="4">
    <source>
        <dbReference type="SAM" id="MobiDB-lite"/>
    </source>
</evidence>
<comment type="caution">
    <text evidence="5">The sequence shown here is derived from an EMBL/GenBank/DDBJ whole genome shotgun (WGS) entry which is preliminary data.</text>
</comment>
<reference evidence="5" key="1">
    <citation type="submission" date="2020-05" db="EMBL/GenBank/DDBJ databases">
        <title>WGS assembly of Panicum virgatum.</title>
        <authorList>
            <person name="Lovell J.T."/>
            <person name="Jenkins J."/>
            <person name="Shu S."/>
            <person name="Juenger T.E."/>
            <person name="Schmutz J."/>
        </authorList>
    </citation>
    <scope>NUCLEOTIDE SEQUENCE</scope>
    <source>
        <strain evidence="5">AP13</strain>
    </source>
</reference>
<protein>
    <recommendedName>
        <fullName evidence="7">Nodulation signaling pathway 1-like protein</fullName>
    </recommendedName>
</protein>
<sequence length="549" mass="57449">MSNERGDQEPAAATSSGASDWLDESIAFLAADLDVGLGAYGWLQGSVEEQQQGIDSMVAETRLPPTTTLSTQSGLGPVTTSVASSAAASPREFGQPRKRKSPQHSSQHCPVGGGPELDSGGTSSNRKPSKKGSAKAGAASLGRDARWAEQLLNPCAVAIEAGNLPRAQHLLYVLGELASFSGEPNHRLAAHGLLALKQRLPHAVGPAAAATVRMPPCECPTPVFSGVDPRLFRASLIRFNEVSPWFAVPNALANAAIAQAAAAMGARPAAEPHRQIHVVDVGVSHGVQWPTLLEALTRVPRGSTPPAVCLKVGGPAAAPPAPFSASPPGYDCSPQLLRYAKTINLDLAIEQAPCTDSLHGILTPGETLVVCLQFRLGHATADEQVAVLRNIRRLNPELLVLAELDLDCGGRSDGSVASEFAARLEHLWMFLDSTAAAFKGRDADERRVMEAEAGTALAATVPRGAAVDGGREAWRARLAAAGFEEAAFGGEAVETAKALLRKYDGGWELVPPSPSAGAAVGLRWKGQPVSFCSLWRPAQASPELIWRGA</sequence>
<dbReference type="EMBL" id="CM029039">
    <property type="protein sequence ID" value="KAG2646757.1"/>
    <property type="molecule type" value="Genomic_DNA"/>
</dbReference>
<evidence type="ECO:0000256" key="2">
    <source>
        <dbReference type="ARBA" id="ARBA00023163"/>
    </source>
</evidence>
<evidence type="ECO:0000256" key="3">
    <source>
        <dbReference type="PROSITE-ProRule" id="PRU01191"/>
    </source>
</evidence>
<name>A0A8T0WL48_PANVG</name>
<comment type="similarity">
    <text evidence="3">Belongs to the GRAS family.</text>
</comment>
<organism evidence="5 6">
    <name type="scientific">Panicum virgatum</name>
    <name type="common">Blackwell switchgrass</name>
    <dbReference type="NCBI Taxonomy" id="38727"/>
    <lineage>
        <taxon>Eukaryota</taxon>
        <taxon>Viridiplantae</taxon>
        <taxon>Streptophyta</taxon>
        <taxon>Embryophyta</taxon>
        <taxon>Tracheophyta</taxon>
        <taxon>Spermatophyta</taxon>
        <taxon>Magnoliopsida</taxon>
        <taxon>Liliopsida</taxon>
        <taxon>Poales</taxon>
        <taxon>Poaceae</taxon>
        <taxon>PACMAD clade</taxon>
        <taxon>Panicoideae</taxon>
        <taxon>Panicodae</taxon>
        <taxon>Paniceae</taxon>
        <taxon>Panicinae</taxon>
        <taxon>Panicum</taxon>
        <taxon>Panicum sect. Hiantes</taxon>
    </lineage>
</organism>
<dbReference type="AlphaFoldDB" id="A0A8T0WL48"/>
<dbReference type="InterPro" id="IPR005202">
    <property type="entry name" value="TF_GRAS"/>
</dbReference>
<dbReference type="PROSITE" id="PS50985">
    <property type="entry name" value="GRAS"/>
    <property type="match status" value="1"/>
</dbReference>
<keyword evidence="1" id="KW-0805">Transcription regulation</keyword>
<feature type="region of interest" description="PFYRE" evidence="3">
    <location>
        <begin position="368"/>
        <end position="459"/>
    </location>
</feature>
<dbReference type="Proteomes" id="UP000823388">
    <property type="component" value="Chromosome 2K"/>
</dbReference>
<evidence type="ECO:0000313" key="6">
    <source>
        <dbReference type="Proteomes" id="UP000823388"/>
    </source>
</evidence>
<proteinExistence type="inferred from homology"/>
<dbReference type="PANTHER" id="PTHR31636">
    <property type="entry name" value="OSJNBA0084A10.13 PROTEIN-RELATED"/>
    <property type="match status" value="1"/>
</dbReference>
<feature type="region of interest" description="Disordered" evidence="4">
    <location>
        <begin position="53"/>
        <end position="138"/>
    </location>
</feature>
<keyword evidence="6" id="KW-1185">Reference proteome</keyword>